<proteinExistence type="predicted"/>
<dbReference type="OMA" id="IDWICIL"/>
<keyword evidence="3" id="KW-0812">Transmembrane</keyword>
<reference evidence="4 5" key="1">
    <citation type="journal article" date="2018" name="Nat. Ecol. Evol.">
        <title>Shark genomes provide insights into elasmobranch evolution and the origin of vertebrates.</title>
        <authorList>
            <person name="Hara Y"/>
            <person name="Yamaguchi K"/>
            <person name="Onimaru K"/>
            <person name="Kadota M"/>
            <person name="Koyanagi M"/>
            <person name="Keeley SD"/>
            <person name="Tatsumi K"/>
            <person name="Tanaka K"/>
            <person name="Motone F"/>
            <person name="Kageyama Y"/>
            <person name="Nozu R"/>
            <person name="Adachi N"/>
            <person name="Nishimura O"/>
            <person name="Nakagawa R"/>
            <person name="Tanegashima C"/>
            <person name="Kiyatake I"/>
            <person name="Matsumoto R"/>
            <person name="Murakumo K"/>
            <person name="Nishida K"/>
            <person name="Terakita A"/>
            <person name="Kuratani S"/>
            <person name="Sato K"/>
            <person name="Hyodo S Kuraku.S."/>
        </authorList>
    </citation>
    <scope>NUCLEOTIDE SEQUENCE [LARGE SCALE GENOMIC DNA]</scope>
</reference>
<organism evidence="4 5">
    <name type="scientific">Scyliorhinus torazame</name>
    <name type="common">Cloudy catshark</name>
    <name type="synonym">Catulus torazame</name>
    <dbReference type="NCBI Taxonomy" id="75743"/>
    <lineage>
        <taxon>Eukaryota</taxon>
        <taxon>Metazoa</taxon>
        <taxon>Chordata</taxon>
        <taxon>Craniata</taxon>
        <taxon>Vertebrata</taxon>
        <taxon>Chondrichthyes</taxon>
        <taxon>Elasmobranchii</taxon>
        <taxon>Galeomorphii</taxon>
        <taxon>Galeoidea</taxon>
        <taxon>Carcharhiniformes</taxon>
        <taxon>Scyliorhinidae</taxon>
        <taxon>Scyliorhinus</taxon>
    </lineage>
</organism>
<dbReference type="PANTHER" id="PTHR11388">
    <property type="entry name" value="ORGANIC ANION TRANSPORTER"/>
    <property type="match status" value="1"/>
</dbReference>
<dbReference type="Proteomes" id="UP000288216">
    <property type="component" value="Unassembled WGS sequence"/>
</dbReference>
<sequence length="180" mass="20138">MSPCQAGCTDSVFNHSTRMILAYNNCSCIQTSNNEEYAHPGHCKVNCSHLLFSMVFSISFIGMVAALSHNPLYMTVLRVVRKEEKSFAIGIQFLIMRMFAWLPAPALFGAVIDSTCISWHKTCTGKRGKCNYYDNNLLRKMYLSLHVGYNILGILLLLIAGWKAKMFSARQVAAQKAEAV</sequence>
<evidence type="ECO:0000256" key="1">
    <source>
        <dbReference type="ARBA" id="ARBA00004141"/>
    </source>
</evidence>
<dbReference type="AlphaFoldDB" id="A0A401PQI3"/>
<feature type="transmembrane region" description="Helical" evidence="3">
    <location>
        <begin position="50"/>
        <end position="67"/>
    </location>
</feature>
<dbReference type="InterPro" id="IPR036259">
    <property type="entry name" value="MFS_trans_sf"/>
</dbReference>
<dbReference type="GO" id="GO:0043252">
    <property type="term" value="P:sodium-independent organic anion transport"/>
    <property type="evidence" value="ECO:0007669"/>
    <property type="project" value="TreeGrafter"/>
</dbReference>
<dbReference type="InterPro" id="IPR004156">
    <property type="entry name" value="OATP"/>
</dbReference>
<dbReference type="STRING" id="75743.A0A401PQI3"/>
<evidence type="ECO:0008006" key="6">
    <source>
        <dbReference type="Google" id="ProtNLM"/>
    </source>
</evidence>
<dbReference type="GO" id="GO:0015132">
    <property type="term" value="F:prostaglandin transmembrane transporter activity"/>
    <property type="evidence" value="ECO:0007669"/>
    <property type="project" value="TreeGrafter"/>
</dbReference>
<evidence type="ECO:0000256" key="2">
    <source>
        <dbReference type="ARBA" id="ARBA00023157"/>
    </source>
</evidence>
<comment type="subcellular location">
    <subcellularLocation>
        <location evidence="1">Membrane</location>
        <topology evidence="1">Multi-pass membrane protein</topology>
    </subcellularLocation>
</comment>
<dbReference type="PANTHER" id="PTHR11388:SF14">
    <property type="entry name" value="SOLUTE CARRIER ORGANIC ANION TRANSPORTER FAMILY MEMBER 2A1"/>
    <property type="match status" value="1"/>
</dbReference>
<dbReference type="GO" id="GO:0015347">
    <property type="term" value="F:sodium-independent organic anion transmembrane transporter activity"/>
    <property type="evidence" value="ECO:0007669"/>
    <property type="project" value="TreeGrafter"/>
</dbReference>
<gene>
    <name evidence="4" type="ORF">scyTo_0019000</name>
</gene>
<dbReference type="SUPFAM" id="SSF103473">
    <property type="entry name" value="MFS general substrate transporter"/>
    <property type="match status" value="1"/>
</dbReference>
<name>A0A401PQI3_SCYTO</name>
<keyword evidence="3" id="KW-1133">Transmembrane helix</keyword>
<dbReference type="GO" id="GO:0016323">
    <property type="term" value="C:basolateral plasma membrane"/>
    <property type="evidence" value="ECO:0007669"/>
    <property type="project" value="TreeGrafter"/>
</dbReference>
<keyword evidence="2" id="KW-1015">Disulfide bond</keyword>
<evidence type="ECO:0000256" key="3">
    <source>
        <dbReference type="SAM" id="Phobius"/>
    </source>
</evidence>
<feature type="transmembrane region" description="Helical" evidence="3">
    <location>
        <begin position="141"/>
        <end position="162"/>
    </location>
</feature>
<evidence type="ECO:0000313" key="5">
    <source>
        <dbReference type="Proteomes" id="UP000288216"/>
    </source>
</evidence>
<dbReference type="Pfam" id="PF03137">
    <property type="entry name" value="OATP"/>
    <property type="match status" value="1"/>
</dbReference>
<dbReference type="EMBL" id="BFAA01013743">
    <property type="protein sequence ID" value="GCB75373.1"/>
    <property type="molecule type" value="Genomic_DNA"/>
</dbReference>
<keyword evidence="5" id="KW-1185">Reference proteome</keyword>
<evidence type="ECO:0000313" key="4">
    <source>
        <dbReference type="EMBL" id="GCB75373.1"/>
    </source>
</evidence>
<accession>A0A401PQI3</accession>
<dbReference type="OrthoDB" id="5062115at2759"/>
<keyword evidence="3" id="KW-0472">Membrane</keyword>
<feature type="transmembrane region" description="Helical" evidence="3">
    <location>
        <begin position="87"/>
        <end position="112"/>
    </location>
</feature>
<protein>
    <recommendedName>
        <fullName evidence="6">Solute carrier organic anion transporter family member</fullName>
    </recommendedName>
</protein>
<comment type="caution">
    <text evidence="4">The sequence shown here is derived from an EMBL/GenBank/DDBJ whole genome shotgun (WGS) entry which is preliminary data.</text>
</comment>